<keyword evidence="3" id="KW-0378">Hydrolase</keyword>
<protein>
    <submittedName>
        <fullName evidence="3">Retrovirus-related Pol polyprotein from transposon TNT 1-94</fullName>
        <ecNumber evidence="3">3.1.13.-</ecNumber>
    </submittedName>
</protein>
<dbReference type="OrthoDB" id="778489at2759"/>
<feature type="domain" description="Retrovirus-related Pol polyprotein from transposon TNT 1-94-like beta-barrel" evidence="2">
    <location>
        <begin position="1"/>
        <end position="70"/>
    </location>
</feature>
<dbReference type="AlphaFoldDB" id="A0A2I0BG03"/>
<dbReference type="Proteomes" id="UP000236161">
    <property type="component" value="Unassembled WGS sequence"/>
</dbReference>
<dbReference type="InterPro" id="IPR054722">
    <property type="entry name" value="PolX-like_BBD"/>
</dbReference>
<dbReference type="GO" id="GO:0016787">
    <property type="term" value="F:hydrolase activity"/>
    <property type="evidence" value="ECO:0007669"/>
    <property type="project" value="UniProtKB-KW"/>
</dbReference>
<dbReference type="Pfam" id="PF22936">
    <property type="entry name" value="Pol_BBD"/>
    <property type="match status" value="1"/>
</dbReference>
<organism evidence="3 4">
    <name type="scientific">Apostasia shenzhenica</name>
    <dbReference type="NCBI Taxonomy" id="1088818"/>
    <lineage>
        <taxon>Eukaryota</taxon>
        <taxon>Viridiplantae</taxon>
        <taxon>Streptophyta</taxon>
        <taxon>Embryophyta</taxon>
        <taxon>Tracheophyta</taxon>
        <taxon>Spermatophyta</taxon>
        <taxon>Magnoliopsida</taxon>
        <taxon>Liliopsida</taxon>
        <taxon>Asparagales</taxon>
        <taxon>Orchidaceae</taxon>
        <taxon>Apostasioideae</taxon>
        <taxon>Apostasia</taxon>
    </lineage>
</organism>
<dbReference type="InterPro" id="IPR025724">
    <property type="entry name" value="GAG-pre-integrase_dom"/>
</dbReference>
<proteinExistence type="predicted"/>
<evidence type="ECO:0000313" key="4">
    <source>
        <dbReference type="Proteomes" id="UP000236161"/>
    </source>
</evidence>
<evidence type="ECO:0000313" key="3">
    <source>
        <dbReference type="EMBL" id="PKA66740.1"/>
    </source>
</evidence>
<gene>
    <name evidence="3" type="ORF">AXF42_Ash003395</name>
</gene>
<dbReference type="Pfam" id="PF13976">
    <property type="entry name" value="gag_pre-integrs"/>
    <property type="match status" value="1"/>
</dbReference>
<dbReference type="EMBL" id="KZ451885">
    <property type="protein sequence ID" value="PKA66740.1"/>
    <property type="molecule type" value="Genomic_DNA"/>
</dbReference>
<name>A0A2I0BG03_9ASPA</name>
<dbReference type="EC" id="3.1.13.-" evidence="3"/>
<feature type="domain" description="GAG-pre-integrase" evidence="1">
    <location>
        <begin position="103"/>
        <end position="165"/>
    </location>
</feature>
<keyword evidence="4" id="KW-1185">Reference proteome</keyword>
<dbReference type="STRING" id="1088818.A0A2I0BG03"/>
<reference evidence="3 4" key="1">
    <citation type="journal article" date="2017" name="Nature">
        <title>The Apostasia genome and the evolution of orchids.</title>
        <authorList>
            <person name="Zhang G.Q."/>
            <person name="Liu K.W."/>
            <person name="Li Z."/>
            <person name="Lohaus R."/>
            <person name="Hsiao Y.Y."/>
            <person name="Niu S.C."/>
            <person name="Wang J.Y."/>
            <person name="Lin Y.C."/>
            <person name="Xu Q."/>
            <person name="Chen L.J."/>
            <person name="Yoshida K."/>
            <person name="Fujiwara S."/>
            <person name="Wang Z.W."/>
            <person name="Zhang Y.Q."/>
            <person name="Mitsuda N."/>
            <person name="Wang M."/>
            <person name="Liu G.H."/>
            <person name="Pecoraro L."/>
            <person name="Huang H.X."/>
            <person name="Xiao X.J."/>
            <person name="Lin M."/>
            <person name="Wu X.Y."/>
            <person name="Wu W.L."/>
            <person name="Chen Y.Y."/>
            <person name="Chang S.B."/>
            <person name="Sakamoto S."/>
            <person name="Ohme-Takagi M."/>
            <person name="Yagi M."/>
            <person name="Zeng S.J."/>
            <person name="Shen C.Y."/>
            <person name="Yeh C.M."/>
            <person name="Luo Y.B."/>
            <person name="Tsai W.C."/>
            <person name="Van de Peer Y."/>
            <person name="Liu Z.J."/>
        </authorList>
    </citation>
    <scope>NUCLEOTIDE SEQUENCE [LARGE SCALE GENOMIC DNA]</scope>
    <source>
        <strain evidence="4">cv. Shenzhen</strain>
        <tissue evidence="3">Stem</tissue>
    </source>
</reference>
<evidence type="ECO:0000259" key="2">
    <source>
        <dbReference type="Pfam" id="PF22936"/>
    </source>
</evidence>
<accession>A0A2I0BG03</accession>
<evidence type="ECO:0000259" key="1">
    <source>
        <dbReference type="Pfam" id="PF13976"/>
    </source>
</evidence>
<sequence length="172" mass="19417">MTSHEELFETFDTSVKTRVQIGDGSYLEAKGCGDIVVKIENGKQLMRNILLEPSLSANLLSVGQLLEHGYKLNFHINNCEIFDKSNSFVANVRMTSKRSFPLELKCSSANAFQAKSEIVIGLWHRRFGHLNVLGLKMLKDKNLVEGLPEIKVEQRICEPCVFGKHARNPFPQ</sequence>